<dbReference type="EMBL" id="JAYGHX010000002">
    <property type="protein sequence ID" value="MEA5390616.1"/>
    <property type="molecule type" value="Genomic_DNA"/>
</dbReference>
<accession>A0ABU5RS61</accession>
<dbReference type="PRINTS" id="PR00313">
    <property type="entry name" value="CABNDNGRPT"/>
</dbReference>
<proteinExistence type="predicted"/>
<gene>
    <name evidence="1" type="ORF">VB738_04990</name>
</gene>
<sequence>MAFQPITTALSRALALRLGPGTTFLGGGLQLTIAPGAQASNRVVLPAGQPVGSLASALGLGLGSSRFLADPEDAAFFGSPGLSIITGGGSIVGTAAATATTTGRNANAADAKATNIGLANLDVITRGGDPLWIGSPGNPLQATASAATRSLLPSGGQPLLTARLSALATVRGLEGAPSTDRLAGGALPSFFGQPNAAVLASATLDADPGPTTTASRAVADARGIEGYRVMALPAALPGSPAEVSGLAVATLRLEGAPPTSVEPADLTATAIGIDHAILRGPASGPLNVQGSGLAQFDAAVAPPPGSLRLNNLQGTGLLAVDLQSNGGDTTVVGLGGFAAPTGGGLLPAMDAAGIDGSTILTGTGNDTVFGGILTEQTAGVDADGDGVLSADVFLDASALIGGPGGFDGIRNSLINTGLGEDVVVGAASRSRIDTAGGDDAILLDRARASFLDGGFGDDAIAVLGLALDNSLRGGFGNDTVTVAAGDGNRLDGGFGQDLVAGGTGKNTFLQSNAGAALDAVSRSVAPDFAERLTDPAFWAALETTAKEDLWGERAQQSGTKVMLDTISNFDAARGDVLELSSTLGSITQSLWQSQGAIFGVQDGQLVVRDGPQTSQIGLVVGSLADIRSLGIGSPSLAYATDTRQLMYDADGDWSKGSRSLGTVTMADPAALTKSSIQFGSGG</sequence>
<comment type="caution">
    <text evidence="1">The sequence shown here is derived from an EMBL/GenBank/DDBJ whole genome shotgun (WGS) entry which is preliminary data.</text>
</comment>
<organism evidence="1 2">
    <name type="scientific">Cyanobium gracile UHCC 0139</name>
    <dbReference type="NCBI Taxonomy" id="3110308"/>
    <lineage>
        <taxon>Bacteria</taxon>
        <taxon>Bacillati</taxon>
        <taxon>Cyanobacteriota</taxon>
        <taxon>Cyanophyceae</taxon>
        <taxon>Synechococcales</taxon>
        <taxon>Prochlorococcaceae</taxon>
        <taxon>Cyanobium</taxon>
    </lineage>
</organism>
<dbReference type="RefSeq" id="WP_323304699.1">
    <property type="nucleotide sequence ID" value="NZ_JAYGHX010000002.1"/>
</dbReference>
<reference evidence="1 2" key="1">
    <citation type="submission" date="2023-12" db="EMBL/GenBank/DDBJ databases">
        <title>Baltic Sea Cyanobacteria.</title>
        <authorList>
            <person name="Delbaje E."/>
            <person name="Fewer D.P."/>
            <person name="Shishido T.K."/>
        </authorList>
    </citation>
    <scope>NUCLEOTIDE SEQUENCE [LARGE SCALE GENOMIC DNA]</scope>
    <source>
        <strain evidence="1 2">UHCC 0139</strain>
    </source>
</reference>
<evidence type="ECO:0000313" key="1">
    <source>
        <dbReference type="EMBL" id="MEA5390616.1"/>
    </source>
</evidence>
<name>A0ABU5RS61_9CYAN</name>
<dbReference type="InterPro" id="IPR011049">
    <property type="entry name" value="Serralysin-like_metalloprot_C"/>
</dbReference>
<keyword evidence="2" id="KW-1185">Reference proteome</keyword>
<evidence type="ECO:0000313" key="2">
    <source>
        <dbReference type="Proteomes" id="UP001304461"/>
    </source>
</evidence>
<protein>
    <submittedName>
        <fullName evidence="1">Calcium-binding protein</fullName>
    </submittedName>
</protein>
<dbReference type="Gene3D" id="2.150.10.10">
    <property type="entry name" value="Serralysin-like metalloprotease, C-terminal"/>
    <property type="match status" value="1"/>
</dbReference>
<dbReference type="Proteomes" id="UP001304461">
    <property type="component" value="Unassembled WGS sequence"/>
</dbReference>